<organism evidence="2 3">
    <name type="scientific">Schistosoma bovis</name>
    <name type="common">Blood fluke</name>
    <dbReference type="NCBI Taxonomy" id="6184"/>
    <lineage>
        <taxon>Eukaryota</taxon>
        <taxon>Metazoa</taxon>
        <taxon>Spiralia</taxon>
        <taxon>Lophotrochozoa</taxon>
        <taxon>Platyhelminthes</taxon>
        <taxon>Trematoda</taxon>
        <taxon>Digenea</taxon>
        <taxon>Strigeidida</taxon>
        <taxon>Schistosomatoidea</taxon>
        <taxon>Schistosomatidae</taxon>
        <taxon>Schistosoma</taxon>
    </lineage>
</organism>
<sequence>MNFIRFSQFISTKLVLDFDGVASSIHKSGHFANMIYCFQSIFKITHANIILILCFYTSFTPQAIDKNGVLVRVYSRKGLHSEQSQSSIALNVACHCLPFYGEYFGIKYPLPKVDLLAVPNMCGGAMENWGLITFRQVVF</sequence>
<evidence type="ECO:0000313" key="3">
    <source>
        <dbReference type="Proteomes" id="UP000290809"/>
    </source>
</evidence>
<keyword evidence="3" id="KW-1185">Reference proteome</keyword>
<dbReference type="GO" id="GO:0016020">
    <property type="term" value="C:membrane"/>
    <property type="evidence" value="ECO:0007669"/>
    <property type="project" value="TreeGrafter"/>
</dbReference>
<dbReference type="PANTHER" id="PTHR11533:SF174">
    <property type="entry name" value="PUROMYCIN-SENSITIVE AMINOPEPTIDASE-RELATED"/>
    <property type="match status" value="1"/>
</dbReference>
<comment type="caution">
    <text evidence="2">The sequence shown here is derived from an EMBL/GenBank/DDBJ whole genome shotgun (WGS) entry which is preliminary data.</text>
</comment>
<reference evidence="2 3" key="1">
    <citation type="journal article" date="2019" name="PLoS Pathog.">
        <title>Genome sequence of the bovine parasite Schistosoma bovis Tanzania.</title>
        <authorList>
            <person name="Oey H."/>
            <person name="Zakrzewski M."/>
            <person name="Gobert G."/>
            <person name="Gravermann K."/>
            <person name="Stoye J."/>
            <person name="Jones M."/>
            <person name="Mcmanus D."/>
            <person name="Krause L."/>
        </authorList>
    </citation>
    <scope>NUCLEOTIDE SEQUENCE [LARGE SCALE GENOMIC DNA]</scope>
    <source>
        <strain evidence="2 3">TAN1997</strain>
    </source>
</reference>
<proteinExistence type="predicted"/>
<dbReference type="Gene3D" id="3.30.2010.30">
    <property type="match status" value="1"/>
</dbReference>
<dbReference type="GO" id="GO:0006508">
    <property type="term" value="P:proteolysis"/>
    <property type="evidence" value="ECO:0007669"/>
    <property type="project" value="TreeGrafter"/>
</dbReference>
<dbReference type="InterPro" id="IPR014782">
    <property type="entry name" value="Peptidase_M1_dom"/>
</dbReference>
<dbReference type="SUPFAM" id="SSF55486">
    <property type="entry name" value="Metalloproteases ('zincins'), catalytic domain"/>
    <property type="match status" value="1"/>
</dbReference>
<evidence type="ECO:0000259" key="1">
    <source>
        <dbReference type="Pfam" id="PF01433"/>
    </source>
</evidence>
<dbReference type="GO" id="GO:0008270">
    <property type="term" value="F:zinc ion binding"/>
    <property type="evidence" value="ECO:0007669"/>
    <property type="project" value="InterPro"/>
</dbReference>
<dbReference type="GO" id="GO:0005737">
    <property type="term" value="C:cytoplasm"/>
    <property type="evidence" value="ECO:0007669"/>
    <property type="project" value="TreeGrafter"/>
</dbReference>
<dbReference type="GO" id="GO:0005615">
    <property type="term" value="C:extracellular space"/>
    <property type="evidence" value="ECO:0007669"/>
    <property type="project" value="TreeGrafter"/>
</dbReference>
<dbReference type="EMBL" id="QMKO01002082">
    <property type="protein sequence ID" value="RTG84874.1"/>
    <property type="molecule type" value="Genomic_DNA"/>
</dbReference>
<dbReference type="Pfam" id="PF01433">
    <property type="entry name" value="Peptidase_M1"/>
    <property type="match status" value="1"/>
</dbReference>
<dbReference type="PANTHER" id="PTHR11533">
    <property type="entry name" value="PROTEASE M1 ZINC METALLOPROTEASE"/>
    <property type="match status" value="1"/>
</dbReference>
<dbReference type="GO" id="GO:0042277">
    <property type="term" value="F:peptide binding"/>
    <property type="evidence" value="ECO:0007669"/>
    <property type="project" value="TreeGrafter"/>
</dbReference>
<gene>
    <name evidence="2" type="ORF">DC041_0012180</name>
</gene>
<feature type="domain" description="Peptidase M1 membrane alanine aminopeptidase" evidence="1">
    <location>
        <begin position="89"/>
        <end position="137"/>
    </location>
</feature>
<dbReference type="AlphaFoldDB" id="A0A430QB63"/>
<dbReference type="GO" id="GO:0043171">
    <property type="term" value="P:peptide catabolic process"/>
    <property type="evidence" value="ECO:0007669"/>
    <property type="project" value="TreeGrafter"/>
</dbReference>
<dbReference type="STRING" id="6184.A0A430QB63"/>
<dbReference type="InterPro" id="IPR050344">
    <property type="entry name" value="Peptidase_M1_aminopeptidases"/>
</dbReference>
<protein>
    <recommendedName>
        <fullName evidence="1">Peptidase M1 membrane alanine aminopeptidase domain-containing protein</fullName>
    </recommendedName>
</protein>
<evidence type="ECO:0000313" key="2">
    <source>
        <dbReference type="EMBL" id="RTG84874.1"/>
    </source>
</evidence>
<accession>A0A430QB63</accession>
<dbReference type="Proteomes" id="UP000290809">
    <property type="component" value="Unassembled WGS sequence"/>
</dbReference>
<name>A0A430QB63_SCHBO</name>
<dbReference type="GO" id="GO:0070006">
    <property type="term" value="F:metalloaminopeptidase activity"/>
    <property type="evidence" value="ECO:0007669"/>
    <property type="project" value="TreeGrafter"/>
</dbReference>